<dbReference type="RefSeq" id="WP_089767245.1">
    <property type="nucleotide sequence ID" value="NZ_FNPB01000006.1"/>
</dbReference>
<dbReference type="OrthoDB" id="313515at2157"/>
<protein>
    <submittedName>
        <fullName evidence="3">TIGR03663 family protein</fullName>
    </submittedName>
</protein>
<dbReference type="PANTHER" id="PTHR41710:SF2">
    <property type="entry name" value="GLYCOSYL TRANSFERASE FAMILY 39_83 DOMAIN-CONTAINING PROTEIN"/>
    <property type="match status" value="1"/>
</dbReference>
<feature type="transmembrane region" description="Helical" evidence="1">
    <location>
        <begin position="156"/>
        <end position="173"/>
    </location>
</feature>
<accession>A0A1H3H3M5</accession>
<keyword evidence="4" id="KW-1185">Reference proteome</keyword>
<feature type="transmembrane region" description="Helical" evidence="1">
    <location>
        <begin position="185"/>
        <end position="212"/>
    </location>
</feature>
<dbReference type="EMBL" id="FNPB01000006">
    <property type="protein sequence ID" value="SDY09997.1"/>
    <property type="molecule type" value="Genomic_DNA"/>
</dbReference>
<feature type="transmembrane region" description="Helical" evidence="1">
    <location>
        <begin position="349"/>
        <end position="365"/>
    </location>
</feature>
<feature type="transmembrane region" description="Helical" evidence="1">
    <location>
        <begin position="103"/>
        <end position="123"/>
    </location>
</feature>
<feature type="transmembrane region" description="Helical" evidence="1">
    <location>
        <begin position="371"/>
        <end position="393"/>
    </location>
</feature>
<dbReference type="NCBIfam" id="TIGR03663">
    <property type="entry name" value="flippase activity-associated protein Agl23"/>
    <property type="match status" value="1"/>
</dbReference>
<keyword evidence="1" id="KW-0812">Transmembrane</keyword>
<name>A0A1H3H3M5_9EURY</name>
<dbReference type="STRING" id="660517.SAMN04487946_106141"/>
<evidence type="ECO:0000256" key="1">
    <source>
        <dbReference type="SAM" id="Phobius"/>
    </source>
</evidence>
<feature type="transmembrane region" description="Helical" evidence="1">
    <location>
        <begin position="315"/>
        <end position="337"/>
    </location>
</feature>
<gene>
    <name evidence="3" type="ORF">SAMN04487946_106141</name>
</gene>
<reference evidence="4" key="1">
    <citation type="submission" date="2016-10" db="EMBL/GenBank/DDBJ databases">
        <authorList>
            <person name="Varghese N."/>
            <person name="Submissions S."/>
        </authorList>
    </citation>
    <scope>NUCLEOTIDE SEQUENCE [LARGE SCALE GENOMIC DNA]</scope>
    <source>
        <strain evidence="4">CGMCC 1.10118</strain>
    </source>
</reference>
<dbReference type="AlphaFoldDB" id="A0A1H3H3M5"/>
<keyword evidence="1" id="KW-1133">Transmembrane helix</keyword>
<evidence type="ECO:0000259" key="2">
    <source>
        <dbReference type="Pfam" id="PF13231"/>
    </source>
</evidence>
<feature type="domain" description="Glycosyltransferase RgtA/B/C/D-like" evidence="2">
    <location>
        <begin position="84"/>
        <end position="213"/>
    </location>
</feature>
<dbReference type="InterPro" id="IPR019962">
    <property type="entry name" value="CHP03663"/>
</dbReference>
<dbReference type="Pfam" id="PF13231">
    <property type="entry name" value="PMT_2"/>
    <property type="match status" value="1"/>
</dbReference>
<sequence>MSSEESAESPVSAAATPTDASVLGVAFRRDRIAALVVAIAVVGVALRLLALGARPLHWDEARVGYWALRALDTGAYQYRPVAGGPLVHLLARASITVLGPTEFAARVPIALLGGALPVTALLFRDRLRDGETVLFALVLGVQPLVLYYSRFLRGDVPLAVFALAFLGFALRAWDRESRRDAYAAAFMLPLAASASGFAAGYLFCWIAAWVLVVEQRPVATGRGAAVRAALRTLRRRLAGSVTPAARASLLAVVTTVFLFAPRKGPGVRAGLYDPGDVPVAIYEGTLGALWRFVGVRIVHRAPEGTHAILPFVSDAIGLLIAVALPVFVAGVTVTLPVRYARMQRPLVEGVGYWGLLAVVVFPTITEVSAPWVLVHVVVPLSLPATVGLAALLRRGVAAASQSHRSAVDVATVVAVVLVVLAVGAQTGAAAASGVYGPADRSNQYAQYAQPSDDLEHIETAVRAAADDGSAPAVAYVGSAFSVPDEGSLRSPPVSDAFGARLPLPWYVESAGGTATSAVNASAFAARYEGARAPPVVVADPAHRSSLSATLGDEYEATTSRLGLWNRDVVVFVDRRVAARGSTTSIRPETGLSEK</sequence>
<feature type="transmembrane region" description="Helical" evidence="1">
    <location>
        <begin position="405"/>
        <end position="424"/>
    </location>
</feature>
<feature type="transmembrane region" description="Helical" evidence="1">
    <location>
        <begin position="32"/>
        <end position="50"/>
    </location>
</feature>
<feature type="transmembrane region" description="Helical" evidence="1">
    <location>
        <begin position="132"/>
        <end position="150"/>
    </location>
</feature>
<keyword evidence="1" id="KW-0472">Membrane</keyword>
<evidence type="ECO:0000313" key="3">
    <source>
        <dbReference type="EMBL" id="SDY09997.1"/>
    </source>
</evidence>
<organism evidence="3 4">
    <name type="scientific">Halobellus clavatus</name>
    <dbReference type="NCBI Taxonomy" id="660517"/>
    <lineage>
        <taxon>Archaea</taxon>
        <taxon>Methanobacteriati</taxon>
        <taxon>Methanobacteriota</taxon>
        <taxon>Stenosarchaea group</taxon>
        <taxon>Halobacteria</taxon>
        <taxon>Halobacteriales</taxon>
        <taxon>Haloferacaceae</taxon>
        <taxon>Halobellus</taxon>
    </lineage>
</organism>
<dbReference type="InterPro" id="IPR038731">
    <property type="entry name" value="RgtA/B/C-like"/>
</dbReference>
<dbReference type="Proteomes" id="UP000199170">
    <property type="component" value="Unassembled WGS sequence"/>
</dbReference>
<proteinExistence type="predicted"/>
<dbReference type="PANTHER" id="PTHR41710">
    <property type="entry name" value="GLYCOSYL TRANSFERASE, FAMILY 39"/>
    <property type="match status" value="1"/>
</dbReference>
<evidence type="ECO:0000313" key="4">
    <source>
        <dbReference type="Proteomes" id="UP000199170"/>
    </source>
</evidence>